<protein>
    <submittedName>
        <fullName evidence="2">Antibiotic biosynthesis monooxygenase</fullName>
    </submittedName>
</protein>
<dbReference type="InterPro" id="IPR011008">
    <property type="entry name" value="Dimeric_a/b-barrel"/>
</dbReference>
<keyword evidence="2" id="KW-0503">Monooxygenase</keyword>
<organism evidence="2 3">
    <name type="scientific">Leptospira interrogans str. UI 12758</name>
    <dbReference type="NCBI Taxonomy" id="1049938"/>
    <lineage>
        <taxon>Bacteria</taxon>
        <taxon>Pseudomonadati</taxon>
        <taxon>Spirochaetota</taxon>
        <taxon>Spirochaetia</taxon>
        <taxon>Leptospirales</taxon>
        <taxon>Leptospiraceae</taxon>
        <taxon>Leptospira</taxon>
    </lineage>
</organism>
<keyword evidence="2" id="KW-0560">Oxidoreductase</keyword>
<comment type="caution">
    <text evidence="2">The sequence shown here is derived from an EMBL/GenBank/DDBJ whole genome shotgun (WGS) entry which is preliminary data.</text>
</comment>
<evidence type="ECO:0000313" key="2">
    <source>
        <dbReference type="EMBL" id="EKR52506.1"/>
    </source>
</evidence>
<dbReference type="PROSITE" id="PS51725">
    <property type="entry name" value="ABM"/>
    <property type="match status" value="1"/>
</dbReference>
<dbReference type="AlphaFoldDB" id="A0A0E2DA44"/>
<reference evidence="2 3" key="1">
    <citation type="submission" date="2012-10" db="EMBL/GenBank/DDBJ databases">
        <authorList>
            <person name="Harkins D.M."/>
            <person name="Durkin A.S."/>
            <person name="Brinkac L.M."/>
            <person name="Haft D.H."/>
            <person name="Selengut J.D."/>
            <person name="Sanka R."/>
            <person name="DePew J."/>
            <person name="Purushe J."/>
            <person name="Chanthongthip A."/>
            <person name="Lattana O."/>
            <person name="Phetsouvanh R."/>
            <person name="Newton P.N."/>
            <person name="Vinetz J.M."/>
            <person name="Sutton G.G."/>
            <person name="Nierman W.C."/>
            <person name="Fouts D.E."/>
        </authorList>
    </citation>
    <scope>NUCLEOTIDE SEQUENCE [LARGE SCALE GENOMIC DNA]</scope>
    <source>
        <strain evidence="2 3">UI 12758</strain>
    </source>
</reference>
<dbReference type="SUPFAM" id="SSF54909">
    <property type="entry name" value="Dimeric alpha+beta barrel"/>
    <property type="match status" value="1"/>
</dbReference>
<evidence type="ECO:0000313" key="3">
    <source>
        <dbReference type="Proteomes" id="UP000001340"/>
    </source>
</evidence>
<gene>
    <name evidence="2" type="ORF">LEP1GSC105_0818</name>
</gene>
<sequence>MLKQVGFFLPNDSIFKNSVPMIVVVSSYKVLEEKIEEFKKASQEMAKESTESEEGVLRLDVLQGDGDPGRFLFMEIYKNETARKQHLESPQFISWRRAVPEWFSQGSTSIQYIPVHIDFK</sequence>
<evidence type="ECO:0000259" key="1">
    <source>
        <dbReference type="PROSITE" id="PS51725"/>
    </source>
</evidence>
<feature type="domain" description="ABM" evidence="1">
    <location>
        <begin position="22"/>
        <end position="111"/>
    </location>
</feature>
<dbReference type="GO" id="GO:0004497">
    <property type="term" value="F:monooxygenase activity"/>
    <property type="evidence" value="ECO:0007669"/>
    <property type="project" value="UniProtKB-KW"/>
</dbReference>
<dbReference type="Pfam" id="PF03992">
    <property type="entry name" value="ABM"/>
    <property type="match status" value="1"/>
</dbReference>
<dbReference type="PANTHER" id="PTHR33336:SF3">
    <property type="entry name" value="ABM DOMAIN-CONTAINING PROTEIN"/>
    <property type="match status" value="1"/>
</dbReference>
<dbReference type="InterPro" id="IPR050744">
    <property type="entry name" value="AI-2_Isomerase_LsrG"/>
</dbReference>
<dbReference type="EMBL" id="AHNR02000081">
    <property type="protein sequence ID" value="EKR52506.1"/>
    <property type="molecule type" value="Genomic_DNA"/>
</dbReference>
<dbReference type="Proteomes" id="UP000001340">
    <property type="component" value="Unassembled WGS sequence"/>
</dbReference>
<dbReference type="InterPro" id="IPR007138">
    <property type="entry name" value="ABM_dom"/>
</dbReference>
<name>A0A0E2DA44_LEPIR</name>
<dbReference type="PANTHER" id="PTHR33336">
    <property type="entry name" value="QUINOL MONOOXYGENASE YGIN-RELATED"/>
    <property type="match status" value="1"/>
</dbReference>
<accession>A0A0E2DA44</accession>
<proteinExistence type="predicted"/>
<dbReference type="Gene3D" id="3.30.70.100">
    <property type="match status" value="1"/>
</dbReference>